<keyword evidence="6" id="KW-1185">Reference proteome</keyword>
<accession>A0ABY4AWS4</accession>
<dbReference type="InterPro" id="IPR008995">
    <property type="entry name" value="Mo/tungstate-bd_C_term_dom"/>
</dbReference>
<dbReference type="PANTHER" id="PTHR42781">
    <property type="entry name" value="SPERMIDINE/PUTRESCINE IMPORT ATP-BINDING PROTEIN POTA"/>
    <property type="match status" value="1"/>
</dbReference>
<dbReference type="PROSITE" id="PS00211">
    <property type="entry name" value="ABC_TRANSPORTER_1"/>
    <property type="match status" value="1"/>
</dbReference>
<evidence type="ECO:0000313" key="6">
    <source>
        <dbReference type="Proteomes" id="UP000831304"/>
    </source>
</evidence>
<dbReference type="EMBL" id="CP094533">
    <property type="protein sequence ID" value="UOE26241.1"/>
    <property type="molecule type" value="Genomic_DNA"/>
</dbReference>
<dbReference type="InterPro" id="IPR003439">
    <property type="entry name" value="ABC_transporter-like_ATP-bd"/>
</dbReference>
<keyword evidence="1" id="KW-0813">Transport</keyword>
<keyword evidence="2" id="KW-0547">Nucleotide-binding</keyword>
<dbReference type="GO" id="GO:0005524">
    <property type="term" value="F:ATP binding"/>
    <property type="evidence" value="ECO:0007669"/>
    <property type="project" value="UniProtKB-KW"/>
</dbReference>
<dbReference type="SMART" id="SM00382">
    <property type="entry name" value="AAA"/>
    <property type="match status" value="1"/>
</dbReference>
<dbReference type="SUPFAM" id="SSF50331">
    <property type="entry name" value="MOP-like"/>
    <property type="match status" value="1"/>
</dbReference>
<dbReference type="PANTHER" id="PTHR42781:SF4">
    <property type="entry name" value="SPERMIDINE_PUTRESCINE IMPORT ATP-BINDING PROTEIN POTA"/>
    <property type="match status" value="1"/>
</dbReference>
<evidence type="ECO:0000256" key="3">
    <source>
        <dbReference type="ARBA" id="ARBA00022840"/>
    </source>
</evidence>
<reference evidence="5 6" key="1">
    <citation type="submission" date="2022-03" db="EMBL/GenBank/DDBJ databases">
        <title>Agromyces sp. isolated from the gut of P. brevitarsis seulensis larvae.</title>
        <authorList>
            <person name="Won M."/>
            <person name="Kwon S.-W."/>
        </authorList>
    </citation>
    <scope>NUCLEOTIDE SEQUENCE [LARGE SCALE GENOMIC DNA]</scope>
    <source>
        <strain evidence="5 6">KACC 16215</strain>
    </source>
</reference>
<organism evidence="5 6">
    <name type="scientific">Agromyces soli</name>
    <dbReference type="NCBI Taxonomy" id="659012"/>
    <lineage>
        <taxon>Bacteria</taxon>
        <taxon>Bacillati</taxon>
        <taxon>Actinomycetota</taxon>
        <taxon>Actinomycetes</taxon>
        <taxon>Micrococcales</taxon>
        <taxon>Microbacteriaceae</taxon>
        <taxon>Agromyces</taxon>
    </lineage>
</organism>
<protein>
    <submittedName>
        <fullName evidence="5">ATP-binding cassette domain-containing protein</fullName>
    </submittedName>
</protein>
<dbReference type="InterPro" id="IPR017871">
    <property type="entry name" value="ABC_transporter-like_CS"/>
</dbReference>
<keyword evidence="3 5" id="KW-0067">ATP-binding</keyword>
<dbReference type="Gene3D" id="3.40.50.300">
    <property type="entry name" value="P-loop containing nucleotide triphosphate hydrolases"/>
    <property type="match status" value="1"/>
</dbReference>
<dbReference type="Pfam" id="PF00005">
    <property type="entry name" value="ABC_tran"/>
    <property type="match status" value="1"/>
</dbReference>
<gene>
    <name evidence="5" type="ORF">MTP13_00230</name>
</gene>
<evidence type="ECO:0000313" key="5">
    <source>
        <dbReference type="EMBL" id="UOE26241.1"/>
    </source>
</evidence>
<dbReference type="SUPFAM" id="SSF52540">
    <property type="entry name" value="P-loop containing nucleoside triphosphate hydrolases"/>
    <property type="match status" value="1"/>
</dbReference>
<dbReference type="RefSeq" id="WP_243569073.1">
    <property type="nucleotide sequence ID" value="NZ_BAAARD010000005.1"/>
</dbReference>
<feature type="domain" description="ABC transporter" evidence="4">
    <location>
        <begin position="6"/>
        <end position="254"/>
    </location>
</feature>
<dbReference type="InterPro" id="IPR003593">
    <property type="entry name" value="AAA+_ATPase"/>
</dbReference>
<evidence type="ECO:0000256" key="2">
    <source>
        <dbReference type="ARBA" id="ARBA00022741"/>
    </source>
</evidence>
<evidence type="ECO:0000256" key="1">
    <source>
        <dbReference type="ARBA" id="ARBA00022448"/>
    </source>
</evidence>
<dbReference type="InterPro" id="IPR027417">
    <property type="entry name" value="P-loop_NTPase"/>
</dbReference>
<sequence length="384" mass="38284">MSAAAERRTDASAAGAAPDAGLVAELEVERGGFRLDAAVAVGPDEVLAVLGPNGSGKSTLLAAIAGHVPVDRGEVRVGGRLLGGAGAGEVPLAARRIGLLGQQALLFPHLSALENVAFGPRAQGAGRRDARAEAAGWLERVGLAGFERRRPAELSGGQQQRVALARTLAARPAALLLDEPFAALDVEAAAGMRRLVREHRAALGIPMLLVTHDPLDALVLAGRAAILQAGRIVDEGPIARVLGHPRTPFIAALAGVDLVEGVALDAATVRSDGGLVLRAAEPAGLVTGAPASAVFAPGSVHVRAADAGAPAGGAAAAGEPSANHWSGTVASLEPTGGGVRIVTAEQPGVAVDVPTAAAVALDLEAGAALAFRIEPADVSVRPLG</sequence>
<dbReference type="Proteomes" id="UP000831304">
    <property type="component" value="Chromosome"/>
</dbReference>
<proteinExistence type="predicted"/>
<name>A0ABY4AWS4_9MICO</name>
<evidence type="ECO:0000259" key="4">
    <source>
        <dbReference type="PROSITE" id="PS50893"/>
    </source>
</evidence>
<dbReference type="InterPro" id="IPR050093">
    <property type="entry name" value="ABC_SmlMolc_Importer"/>
</dbReference>
<dbReference type="PROSITE" id="PS50893">
    <property type="entry name" value="ABC_TRANSPORTER_2"/>
    <property type="match status" value="1"/>
</dbReference>